<keyword evidence="1" id="KW-0489">Methyltransferase</keyword>
<dbReference type="Proteomes" id="UP000712281">
    <property type="component" value="Unassembled WGS sequence"/>
</dbReference>
<dbReference type="EMBL" id="QGKW02001911">
    <property type="protein sequence ID" value="KAF2565531.1"/>
    <property type="molecule type" value="Genomic_DNA"/>
</dbReference>
<evidence type="ECO:0000256" key="2">
    <source>
        <dbReference type="ARBA" id="ARBA00022679"/>
    </source>
</evidence>
<evidence type="ECO:0000256" key="1">
    <source>
        <dbReference type="ARBA" id="ARBA00022603"/>
    </source>
</evidence>
<comment type="caution">
    <text evidence="5">The sequence shown here is derived from an EMBL/GenBank/DDBJ whole genome shotgun (WGS) entry which is preliminary data.</text>
</comment>
<keyword evidence="2" id="KW-0808">Transferase</keyword>
<evidence type="ECO:0000313" key="6">
    <source>
        <dbReference type="Proteomes" id="UP000712281"/>
    </source>
</evidence>
<dbReference type="SUPFAM" id="SSF53335">
    <property type="entry name" value="S-adenosyl-L-methionine-dependent methyltransferases"/>
    <property type="match status" value="1"/>
</dbReference>
<dbReference type="GO" id="GO:0032259">
    <property type="term" value="P:methylation"/>
    <property type="evidence" value="ECO:0007669"/>
    <property type="project" value="UniProtKB-KW"/>
</dbReference>
<dbReference type="Gene3D" id="3.40.50.150">
    <property type="entry name" value="Vaccinia Virus protein VP39"/>
    <property type="match status" value="1"/>
</dbReference>
<dbReference type="PANTHER" id="PTHR43464:SF19">
    <property type="entry name" value="UBIQUINONE BIOSYNTHESIS O-METHYLTRANSFERASE, MITOCHONDRIAL"/>
    <property type="match status" value="1"/>
</dbReference>
<feature type="domain" description="Methyltransferase type 11" evidence="4">
    <location>
        <begin position="107"/>
        <end position="149"/>
    </location>
</feature>
<name>A0A8S9I6T9_BRACR</name>
<dbReference type="InterPro" id="IPR029063">
    <property type="entry name" value="SAM-dependent_MTases_sf"/>
</dbReference>
<keyword evidence="3" id="KW-0949">S-adenosyl-L-methionine</keyword>
<dbReference type="GO" id="GO:0010420">
    <property type="term" value="F:polyprenyldihydroxybenzoate methyltransferase activity"/>
    <property type="evidence" value="ECO:0007669"/>
    <property type="project" value="TreeGrafter"/>
</dbReference>
<sequence>MNQMQRILLSARRLSPSIIPPCCFLHRRPFSTSETDASSAVLSSSHQKIQTFEEDRAYKSRSSTNTSFLKEHELAKFSAKVFFWPFKPLHFSKDPSSARPFEGRRLIDVGCGGGLLSEPLARMGATVTGIDAVDKNVKIARLHAVRSSLTYVYL</sequence>
<gene>
    <name evidence="5" type="ORF">F2Q68_00024793</name>
</gene>
<dbReference type="CDD" id="cd02440">
    <property type="entry name" value="AdoMet_MTases"/>
    <property type="match status" value="1"/>
</dbReference>
<organism evidence="5 6">
    <name type="scientific">Brassica cretica</name>
    <name type="common">Mustard</name>
    <dbReference type="NCBI Taxonomy" id="69181"/>
    <lineage>
        <taxon>Eukaryota</taxon>
        <taxon>Viridiplantae</taxon>
        <taxon>Streptophyta</taxon>
        <taxon>Embryophyta</taxon>
        <taxon>Tracheophyta</taxon>
        <taxon>Spermatophyta</taxon>
        <taxon>Magnoliopsida</taxon>
        <taxon>eudicotyledons</taxon>
        <taxon>Gunneridae</taxon>
        <taxon>Pentapetalae</taxon>
        <taxon>rosids</taxon>
        <taxon>malvids</taxon>
        <taxon>Brassicales</taxon>
        <taxon>Brassicaceae</taxon>
        <taxon>Brassiceae</taxon>
        <taxon>Brassica</taxon>
    </lineage>
</organism>
<proteinExistence type="predicted"/>
<dbReference type="Pfam" id="PF08241">
    <property type="entry name" value="Methyltransf_11"/>
    <property type="match status" value="1"/>
</dbReference>
<dbReference type="GO" id="GO:0005739">
    <property type="term" value="C:mitochondrion"/>
    <property type="evidence" value="ECO:0007669"/>
    <property type="project" value="TreeGrafter"/>
</dbReference>
<accession>A0A8S9I6T9</accession>
<evidence type="ECO:0000259" key="4">
    <source>
        <dbReference type="Pfam" id="PF08241"/>
    </source>
</evidence>
<dbReference type="AlphaFoldDB" id="A0A8S9I6T9"/>
<protein>
    <recommendedName>
        <fullName evidence="4">Methyltransferase type 11 domain-containing protein</fullName>
    </recommendedName>
</protein>
<evidence type="ECO:0000256" key="3">
    <source>
        <dbReference type="ARBA" id="ARBA00022691"/>
    </source>
</evidence>
<dbReference type="PANTHER" id="PTHR43464">
    <property type="entry name" value="METHYLTRANSFERASE"/>
    <property type="match status" value="1"/>
</dbReference>
<reference evidence="5" key="1">
    <citation type="submission" date="2019-12" db="EMBL/GenBank/DDBJ databases">
        <title>Genome sequencing and annotation of Brassica cretica.</title>
        <authorList>
            <person name="Studholme D.J."/>
            <person name="Sarris P.F."/>
        </authorList>
    </citation>
    <scope>NUCLEOTIDE SEQUENCE</scope>
    <source>
        <strain evidence="5">PFS-001/15</strain>
        <tissue evidence="5">Leaf</tissue>
    </source>
</reference>
<dbReference type="InterPro" id="IPR013216">
    <property type="entry name" value="Methyltransf_11"/>
</dbReference>
<evidence type="ECO:0000313" key="5">
    <source>
        <dbReference type="EMBL" id="KAF2565531.1"/>
    </source>
</evidence>